<feature type="region of interest" description="Disordered" evidence="1">
    <location>
        <begin position="1"/>
        <end position="144"/>
    </location>
</feature>
<keyword evidence="2" id="KW-1133">Transmembrane helix</keyword>
<proteinExistence type="predicted"/>
<dbReference type="AlphaFoldDB" id="A0A939PPC1"/>
<protein>
    <submittedName>
        <fullName evidence="3">Uncharacterized protein</fullName>
    </submittedName>
</protein>
<feature type="compositionally biased region" description="Pro residues" evidence="1">
    <location>
        <begin position="76"/>
        <end position="94"/>
    </location>
</feature>
<dbReference type="Proteomes" id="UP000669179">
    <property type="component" value="Unassembled WGS sequence"/>
</dbReference>
<keyword evidence="2" id="KW-0472">Membrane</keyword>
<feature type="transmembrane region" description="Helical" evidence="2">
    <location>
        <begin position="149"/>
        <end position="169"/>
    </location>
</feature>
<comment type="caution">
    <text evidence="3">The sequence shown here is derived from an EMBL/GenBank/DDBJ whole genome shotgun (WGS) entry which is preliminary data.</text>
</comment>
<feature type="compositionally biased region" description="Polar residues" evidence="1">
    <location>
        <begin position="206"/>
        <end position="215"/>
    </location>
</feature>
<reference evidence="3" key="1">
    <citation type="submission" date="2021-03" db="EMBL/GenBank/DDBJ databases">
        <authorList>
            <person name="Kanchanasin P."/>
            <person name="Saeng-In P."/>
            <person name="Phongsopitanun W."/>
            <person name="Yuki M."/>
            <person name="Kudo T."/>
            <person name="Ohkuma M."/>
            <person name="Tanasupawat S."/>
        </authorList>
    </citation>
    <scope>NUCLEOTIDE SEQUENCE</scope>
    <source>
        <strain evidence="3">GKU 128</strain>
    </source>
</reference>
<sequence>MPRCTRCNAPLSSVAPGANDPTAQDPGGLGSGYGPGSQQPPPTPWSEPPPDPWSPRSEGNEPAPSPWEARSDGTEPAPPPGPSGQPGPWSPQPEEPTAWAPSSSPHEPPPYESAHGETSISLGREPWDEPEIWQPPPPSNQRRRSAMPYVVIGGGVTILVLVALLIIVWPHDKNDNANPPLTQQGSSETEQTTTDTGTAEPTDTESGSPTASADVTAQAGKVDSLLNDMTSTRRELGTVTGDGDCDSAGLTRIRDQRQSELGTAQGLDVSALQNGSEMKDALVRALQASLDSNKHYLSVAPDCPSEATEADQRATQAKSEFIQYWGPVADEAGLAARSADAI</sequence>
<feature type="compositionally biased region" description="Low complexity" evidence="1">
    <location>
        <begin position="182"/>
        <end position="205"/>
    </location>
</feature>
<dbReference type="EMBL" id="JAGEOJ010000049">
    <property type="protein sequence ID" value="MBO2455930.1"/>
    <property type="molecule type" value="Genomic_DNA"/>
</dbReference>
<feature type="compositionally biased region" description="Pro residues" evidence="1">
    <location>
        <begin position="38"/>
        <end position="53"/>
    </location>
</feature>
<evidence type="ECO:0000313" key="3">
    <source>
        <dbReference type="EMBL" id="MBO2455930.1"/>
    </source>
</evidence>
<evidence type="ECO:0000313" key="4">
    <source>
        <dbReference type="Proteomes" id="UP000669179"/>
    </source>
</evidence>
<dbReference type="RefSeq" id="WP_208264170.1">
    <property type="nucleotide sequence ID" value="NZ_JAGEOJ010000049.1"/>
</dbReference>
<feature type="region of interest" description="Disordered" evidence="1">
    <location>
        <begin position="177"/>
        <end position="224"/>
    </location>
</feature>
<evidence type="ECO:0000256" key="1">
    <source>
        <dbReference type="SAM" id="MobiDB-lite"/>
    </source>
</evidence>
<keyword evidence="4" id="KW-1185">Reference proteome</keyword>
<gene>
    <name evidence="3" type="ORF">J4573_53270</name>
</gene>
<evidence type="ECO:0000256" key="2">
    <source>
        <dbReference type="SAM" id="Phobius"/>
    </source>
</evidence>
<name>A0A939PPC1_9ACTN</name>
<organism evidence="3 4">
    <name type="scientific">Actinomadura barringtoniae</name>
    <dbReference type="NCBI Taxonomy" id="1427535"/>
    <lineage>
        <taxon>Bacteria</taxon>
        <taxon>Bacillati</taxon>
        <taxon>Actinomycetota</taxon>
        <taxon>Actinomycetes</taxon>
        <taxon>Streptosporangiales</taxon>
        <taxon>Thermomonosporaceae</taxon>
        <taxon>Actinomadura</taxon>
    </lineage>
</organism>
<keyword evidence="2" id="KW-0812">Transmembrane</keyword>
<accession>A0A939PPC1</accession>